<keyword evidence="2" id="KW-1185">Reference proteome</keyword>
<dbReference type="OrthoDB" id="331948at2759"/>
<dbReference type="EMBL" id="JAFBMS010000001">
    <property type="protein sequence ID" value="KAG9355695.1"/>
    <property type="molecule type" value="Genomic_DNA"/>
</dbReference>
<comment type="caution">
    <text evidence="1">The sequence shown here is derived from an EMBL/GenBank/DDBJ whole genome shotgun (WGS) entry which is preliminary data.</text>
</comment>
<proteinExistence type="predicted"/>
<name>A0A8T2PWH6_9TELE</name>
<accession>A0A8T2PWH6</accession>
<organism evidence="1 2">
    <name type="scientific">Albula glossodonta</name>
    <name type="common">roundjaw bonefish</name>
    <dbReference type="NCBI Taxonomy" id="121402"/>
    <lineage>
        <taxon>Eukaryota</taxon>
        <taxon>Metazoa</taxon>
        <taxon>Chordata</taxon>
        <taxon>Craniata</taxon>
        <taxon>Vertebrata</taxon>
        <taxon>Euteleostomi</taxon>
        <taxon>Actinopterygii</taxon>
        <taxon>Neopterygii</taxon>
        <taxon>Teleostei</taxon>
        <taxon>Albuliformes</taxon>
        <taxon>Albulidae</taxon>
        <taxon>Albula</taxon>
    </lineage>
</organism>
<dbReference type="AlphaFoldDB" id="A0A8T2PWH6"/>
<reference evidence="1" key="1">
    <citation type="thesis" date="2021" institute="BYU ScholarsArchive" country="Provo, UT, USA">
        <title>Applications of and Algorithms for Genome Assembly and Genomic Analyses with an Emphasis on Marine Teleosts.</title>
        <authorList>
            <person name="Pickett B.D."/>
        </authorList>
    </citation>
    <scope>NUCLEOTIDE SEQUENCE</scope>
    <source>
        <strain evidence="1">HI-2016</strain>
    </source>
</reference>
<evidence type="ECO:0000313" key="1">
    <source>
        <dbReference type="EMBL" id="KAG9355695.1"/>
    </source>
</evidence>
<gene>
    <name evidence="1" type="ORF">JZ751_000533</name>
</gene>
<evidence type="ECO:0000313" key="2">
    <source>
        <dbReference type="Proteomes" id="UP000824540"/>
    </source>
</evidence>
<protein>
    <submittedName>
        <fullName evidence="1">Uncharacterized protein</fullName>
    </submittedName>
</protein>
<dbReference type="Proteomes" id="UP000824540">
    <property type="component" value="Unassembled WGS sequence"/>
</dbReference>
<sequence length="53" mass="6084">MNMKVVFGHPFSIAWLSPLTHTNMLSEIGGQDRDPYHLLRAQTDDAYCQRSPH</sequence>